<evidence type="ECO:0000313" key="2">
    <source>
        <dbReference type="EMBL" id="OXG06467.1"/>
    </source>
</evidence>
<accession>A0A227P953</accession>
<dbReference type="Pfam" id="PF17540">
    <property type="entry name" value="DUF5457"/>
    <property type="match status" value="1"/>
</dbReference>
<comment type="caution">
    <text evidence="2">The sequence shown here is derived from an EMBL/GenBank/DDBJ whole genome shotgun (WGS) entry which is preliminary data.</text>
</comment>
<keyword evidence="1" id="KW-0812">Transmembrane</keyword>
<dbReference type="InterPro" id="IPR035207">
    <property type="entry name" value="DUF5457"/>
</dbReference>
<dbReference type="EMBL" id="MUGS01000015">
    <property type="protein sequence ID" value="OXG06467.1"/>
    <property type="molecule type" value="Genomic_DNA"/>
</dbReference>
<evidence type="ECO:0000313" key="3">
    <source>
        <dbReference type="Proteomes" id="UP000214684"/>
    </source>
</evidence>
<protein>
    <submittedName>
        <fullName evidence="2">Uncharacterized protein</fullName>
    </submittedName>
</protein>
<dbReference type="Proteomes" id="UP000214684">
    <property type="component" value="Unassembled WGS sequence"/>
</dbReference>
<proteinExistence type="predicted"/>
<feature type="transmembrane region" description="Helical" evidence="1">
    <location>
        <begin position="142"/>
        <end position="162"/>
    </location>
</feature>
<name>A0A227P953_9FLAO</name>
<organism evidence="2 3">
    <name type="scientific">Flavobacterium araucananum</name>
    <dbReference type="NCBI Taxonomy" id="946678"/>
    <lineage>
        <taxon>Bacteria</taxon>
        <taxon>Pseudomonadati</taxon>
        <taxon>Bacteroidota</taxon>
        <taxon>Flavobacteriia</taxon>
        <taxon>Flavobacteriales</taxon>
        <taxon>Flavobacteriaceae</taxon>
        <taxon>Flavobacterium</taxon>
    </lineage>
</organism>
<evidence type="ECO:0000256" key="1">
    <source>
        <dbReference type="SAM" id="Phobius"/>
    </source>
</evidence>
<dbReference type="AlphaFoldDB" id="A0A227P953"/>
<keyword evidence="1" id="KW-0472">Membrane</keyword>
<feature type="transmembrane region" description="Helical" evidence="1">
    <location>
        <begin position="253"/>
        <end position="273"/>
    </location>
</feature>
<gene>
    <name evidence="2" type="ORF">B0A64_10150</name>
</gene>
<keyword evidence="1" id="KW-1133">Transmembrane helix</keyword>
<sequence>MNLRRNIIIYQKNFYYKITIMEIINTIDMAKPLHEIILELFYFESKGKPCELTKKEILWKLKDPSITEYQIEEVLNWMVHHKKLNEGLGLYSLDRFELIDLEEKFKTERLNKEKKQEPIFFTNYSTINNIHNAVRPKPLEIIVQYILPTLLLSYIVFIFFLVNKLNNSFEVNNNKIEDVSELTLKEPKTGVIRKKAALSDKEVKRLFSNQHQNILYLNKTIDSLQKQVNKINEIHTTATLDIKTQINSLQPQVNAIILHITVVLLGFIFLFFMKNIIN</sequence>
<keyword evidence="3" id="KW-1185">Reference proteome</keyword>
<reference evidence="2 3" key="1">
    <citation type="submission" date="2016-11" db="EMBL/GenBank/DDBJ databases">
        <title>Whole genomes of Flavobacteriaceae.</title>
        <authorList>
            <person name="Stine C."/>
            <person name="Li C."/>
            <person name="Tadesse D."/>
        </authorList>
    </citation>
    <scope>NUCLEOTIDE SEQUENCE [LARGE SCALE GENOMIC DNA]</scope>
    <source>
        <strain evidence="2 3">DSM 24704</strain>
    </source>
</reference>